<dbReference type="InterPro" id="IPR006709">
    <property type="entry name" value="SSU_processome_Utp14"/>
</dbReference>
<organism evidence="5 6">
    <name type="scientific">Plasmodium falciparum (isolate NF54)</name>
    <dbReference type="NCBI Taxonomy" id="5843"/>
    <lineage>
        <taxon>Eukaryota</taxon>
        <taxon>Sar</taxon>
        <taxon>Alveolata</taxon>
        <taxon>Apicomplexa</taxon>
        <taxon>Aconoidasida</taxon>
        <taxon>Haemosporida</taxon>
        <taxon>Plasmodiidae</taxon>
        <taxon>Plasmodium</taxon>
        <taxon>Plasmodium (Laverania)</taxon>
    </lineage>
</organism>
<feature type="compositionally biased region" description="Basic and acidic residues" evidence="4">
    <location>
        <begin position="193"/>
        <end position="202"/>
    </location>
</feature>
<dbReference type="SMR" id="A0A2I0BXC4"/>
<dbReference type="VEuPathDB" id="PlasmoDB:PfNF54_080007400"/>
<sequence length="1245" mass="147912">MNYDEDIKRRKKKKTEKLKNTKESLSLYESNNKNILSIKNKKLLKDKKNKMKIQKMKNKYDKDDGTIKHKKGNKIISSDDKFDEDITNLYMKKSKKCMKDTMVKKKKKKMKNQNYEKDKNYIGVVMDEDEIIIDNEERIIENVNNVENDHVPYTNDSDKSDEEYSSVNFMKFLKNCNDNEREVNKKKKKKKKSTDGNHKNDDHNDDNDDDNDDDDNDDDNNDDDNNDDNDDDNNDDDNNDDDNNDDNDDDNIKKKLVHSGDQDDHHVDDDSSSVQDSYQYYALKDDMYKLSNENKEKIEFADLMYSNNNFFGQGLQKDLDFLENEQNKKKGKKRLSFIEEQKFNTTLGYVQNVKLLNKMNKAYNVIQNSSKVEFGRQKEKRGNQGEDFVNKRLVKRFLKRKEKIQPEMYDGHEESGYIDDNDDNIINNNILKRHKVDQTHLNGYGEQNEVYNKKEKKIIKREHKKEEDFTIYNFEEEIKMNLLKSKMLHISEDLLKNEKEKKRDELKKIAQLKLLLSIENRKNYYKKKIKSKSYRKYLRIKEKKEEEKIMKKLYSEHPDLVKDLMNYEKEYAEKRNLLNNIKKRKTIKTLNRYKNEQLKKEILKSIQSNKEEKNMLKKIIEKTALTEQTNEDNNMMIHDDNDDDDDDNMSEDTDEISSKDHDNMNYSDKCSNDNIKNDDDLYDKKRKKKIYDEFEKRNLLRFSFVKNAEENKRNDEIYNRRKDILKKLENRNKKNMDNTYEDNNNNNKYNVDEDNNNKYNVDEDNNNKYNVDEDNNNKYNVDEDNNNKYNVDEDNNNKYNVDEDNNNKYNVDEDNNNKYNVDEDNNNKYNVDEDNNNKYNVDEDNNNKYNVDEDNNSLDSFSSDEIIKNDEESHILFSNNKLSDYSHKELSKAKKELKNDIDFVNSLKKTDILHIDDVEDITDVISGYDEEDNEKNGNVNNDNVNNDNVNNDNVNNDNVNNDNINNDNINNDNVNNDNVNNDKEMKLLDDITSADTNVSPNEHLKGDVKDKEDIEVGSKTKKKKSQSNNTTSSSSSNNWNNNLDGEGDKEKKNKTKVIENNLKTINEVNNEHILESYCKNINVYNFENNTYEDYINPKNDDIKEDEELYELSEDEKIKDIEVNKKEWCNYNTLLELEKNKMIKEKEIIETKKNKPLHTITLHNKKDKKFDKYYVDKIPYPYDKNGYEKTLNININKEINDLSAYKQLIAPQYSNKVGNVISPLIKNPFDLANIFTLKRKNQKSKL</sequence>
<dbReference type="Proteomes" id="UP000232684">
    <property type="component" value="Unassembled WGS sequence"/>
</dbReference>
<proteinExistence type="predicted"/>
<gene>
    <name evidence="5" type="ORF">CK202_2468</name>
</gene>
<feature type="region of interest" description="Disordered" evidence="4">
    <location>
        <begin position="929"/>
        <end position="1054"/>
    </location>
</feature>
<evidence type="ECO:0000313" key="5">
    <source>
        <dbReference type="EMBL" id="PKC47573.1"/>
    </source>
</evidence>
<feature type="region of interest" description="Disordered" evidence="4">
    <location>
        <begin position="729"/>
        <end position="846"/>
    </location>
</feature>
<dbReference type="GO" id="GO:0006364">
    <property type="term" value="P:rRNA processing"/>
    <property type="evidence" value="ECO:0007669"/>
    <property type="project" value="InterPro"/>
</dbReference>
<protein>
    <submittedName>
        <fullName evidence="5">U3 small nucleolar RNA-associated protein 14</fullName>
    </submittedName>
</protein>
<feature type="compositionally biased region" description="Basic and acidic residues" evidence="4">
    <location>
        <begin position="250"/>
        <end position="269"/>
    </location>
</feature>
<feature type="compositionally biased region" description="Basic and acidic residues" evidence="4">
    <location>
        <begin position="980"/>
        <end position="989"/>
    </location>
</feature>
<keyword evidence="2" id="KW-0597">Phosphoprotein</keyword>
<feature type="compositionally biased region" description="Low complexity" evidence="4">
    <location>
        <begin position="938"/>
        <end position="979"/>
    </location>
</feature>
<evidence type="ECO:0000313" key="6">
    <source>
        <dbReference type="Proteomes" id="UP000232684"/>
    </source>
</evidence>
<comment type="caution">
    <text evidence="5">The sequence shown here is derived from an EMBL/GenBank/DDBJ whole genome shotgun (WGS) entry which is preliminary data.</text>
</comment>
<feature type="region of interest" description="Disordered" evidence="4">
    <location>
        <begin position="180"/>
        <end position="275"/>
    </location>
</feature>
<accession>A0A2I0BXC4</accession>
<feature type="compositionally biased region" description="Acidic residues" evidence="4">
    <location>
        <begin position="203"/>
        <end position="249"/>
    </location>
</feature>
<dbReference type="PANTHER" id="PTHR14150">
    <property type="entry name" value="U3 SMALL NUCLEOLAR RNA-ASSOCIATED PROTEIN 14"/>
    <property type="match status" value="1"/>
</dbReference>
<evidence type="ECO:0000256" key="1">
    <source>
        <dbReference type="ARBA" id="ARBA00004604"/>
    </source>
</evidence>
<name>A0A2I0BXC4_PLAFO</name>
<feature type="compositionally biased region" description="Low complexity" evidence="4">
    <location>
        <begin position="1026"/>
        <end position="1042"/>
    </location>
</feature>
<feature type="compositionally biased region" description="Acidic residues" evidence="4">
    <location>
        <begin position="640"/>
        <end position="655"/>
    </location>
</feature>
<dbReference type="GO" id="GO:0032040">
    <property type="term" value="C:small-subunit processome"/>
    <property type="evidence" value="ECO:0007669"/>
    <property type="project" value="InterPro"/>
</dbReference>
<reference evidence="5 6" key="1">
    <citation type="submission" date="2017-11" db="EMBL/GenBank/DDBJ databases">
        <title>Plasmodium falciparum NF54 genome assembly.</title>
        <authorList>
            <person name="Bryant J.M."/>
            <person name="Baumgarten S."/>
            <person name="Scheidig-Benatar C."/>
            <person name="Scherf A."/>
        </authorList>
    </citation>
    <scope>NUCLEOTIDE SEQUENCE [LARGE SCALE GENOMIC DNA]</scope>
    <source>
        <strain evidence="5">NF54</strain>
    </source>
</reference>
<dbReference type="EMBL" id="NYMT01000006">
    <property type="protein sequence ID" value="PKC47573.1"/>
    <property type="molecule type" value="Genomic_DNA"/>
</dbReference>
<feature type="region of interest" description="Disordered" evidence="4">
    <location>
        <begin position="626"/>
        <end position="679"/>
    </location>
</feature>
<feature type="compositionally biased region" description="Basic and acidic residues" evidence="4">
    <location>
        <begin position="1002"/>
        <end position="1018"/>
    </location>
</feature>
<feature type="compositionally biased region" description="Polar residues" evidence="4">
    <location>
        <begin position="664"/>
        <end position="674"/>
    </location>
</feature>
<evidence type="ECO:0000256" key="4">
    <source>
        <dbReference type="SAM" id="MobiDB-lite"/>
    </source>
</evidence>
<evidence type="ECO:0000256" key="3">
    <source>
        <dbReference type="ARBA" id="ARBA00023242"/>
    </source>
</evidence>
<dbReference type="AlphaFoldDB" id="A0A2I0BXC4"/>
<keyword evidence="3" id="KW-0539">Nucleus</keyword>
<dbReference type="PANTHER" id="PTHR14150:SF12">
    <property type="entry name" value="U3 SMALL NUCLEOLAR RNA-ASSOCIATED PROTEIN 14 HOMOLOG A"/>
    <property type="match status" value="1"/>
</dbReference>
<evidence type="ECO:0000256" key="2">
    <source>
        <dbReference type="ARBA" id="ARBA00022553"/>
    </source>
</evidence>
<comment type="subcellular location">
    <subcellularLocation>
        <location evidence="1">Nucleus</location>
        <location evidence="1">Nucleolus</location>
    </subcellularLocation>
</comment>